<proteinExistence type="inferred from homology"/>
<dbReference type="InterPro" id="IPR000215">
    <property type="entry name" value="Serpin_fam"/>
</dbReference>
<dbReference type="GO" id="GO:0004867">
    <property type="term" value="F:serine-type endopeptidase inhibitor activity"/>
    <property type="evidence" value="ECO:0007669"/>
    <property type="project" value="UniProtKB-KW"/>
</dbReference>
<accession>A0A8X6IYM2</accession>
<sequence>MSVMHVLSSFHFGLRGYSEKVFAEVLGYSKRNLTKLDVMQTFYVLMNKYFPRPGTKPYLFNSTSTILVKRELELIPAFKHLAEGFFQVPYTVIGAKDSARETFKRLNKWVATRTNNRFKYIMDDIRSSEEVIALNVIYFKSAWKYKFSPYENSAEIFYNRGMINKAKEIPMMFMMHSLKHYSSTYHRILELPLKNQKLNMYIFLPKSIDGIYETEVDLERSVTEDLPKMQRTNMTVYIPKFEFQSSAYLSKCFYGLNGMKSFKPDPDDLSAMFRNKYSSLGELYHKTYMDVTEEGFDIPLNSSKTPSLSVWTRKSMLFKVTHPFVFVIRDPGTQIILFIGRVYELFAKV</sequence>
<dbReference type="AlphaFoldDB" id="A0A8X6IYM2"/>
<evidence type="ECO:0000256" key="1">
    <source>
        <dbReference type="ARBA" id="ARBA00022690"/>
    </source>
</evidence>
<evidence type="ECO:0000313" key="5">
    <source>
        <dbReference type="EMBL" id="GFS65470.1"/>
    </source>
</evidence>
<dbReference type="PANTHER" id="PTHR11461:SF372">
    <property type="entry name" value="ACCESSORY GLAND PROTEIN ACP76A-RELATED"/>
    <property type="match status" value="1"/>
</dbReference>
<dbReference type="CDD" id="cd00172">
    <property type="entry name" value="serpin"/>
    <property type="match status" value="1"/>
</dbReference>
<dbReference type="GO" id="GO:0005615">
    <property type="term" value="C:extracellular space"/>
    <property type="evidence" value="ECO:0007669"/>
    <property type="project" value="InterPro"/>
</dbReference>
<dbReference type="InterPro" id="IPR023796">
    <property type="entry name" value="Serpin_dom"/>
</dbReference>
<protein>
    <submittedName>
        <fullName evidence="5">Serpin B10</fullName>
    </submittedName>
</protein>
<evidence type="ECO:0000256" key="3">
    <source>
        <dbReference type="RuleBase" id="RU000411"/>
    </source>
</evidence>
<keyword evidence="2" id="KW-0722">Serine protease inhibitor</keyword>
<organism evidence="5 6">
    <name type="scientific">Nephila pilipes</name>
    <name type="common">Giant wood spider</name>
    <name type="synonym">Nephila maculata</name>
    <dbReference type="NCBI Taxonomy" id="299642"/>
    <lineage>
        <taxon>Eukaryota</taxon>
        <taxon>Metazoa</taxon>
        <taxon>Ecdysozoa</taxon>
        <taxon>Arthropoda</taxon>
        <taxon>Chelicerata</taxon>
        <taxon>Arachnida</taxon>
        <taxon>Araneae</taxon>
        <taxon>Araneomorphae</taxon>
        <taxon>Entelegynae</taxon>
        <taxon>Araneoidea</taxon>
        <taxon>Nephilidae</taxon>
        <taxon>Nephila</taxon>
    </lineage>
</organism>
<feature type="domain" description="Serpin" evidence="4">
    <location>
        <begin position="1"/>
        <end position="345"/>
    </location>
</feature>
<dbReference type="SMART" id="SM00093">
    <property type="entry name" value="SERPIN"/>
    <property type="match status" value="1"/>
</dbReference>
<evidence type="ECO:0000313" key="6">
    <source>
        <dbReference type="Proteomes" id="UP000887013"/>
    </source>
</evidence>
<dbReference type="EMBL" id="BMAW01048346">
    <property type="protein sequence ID" value="GFS65470.1"/>
    <property type="molecule type" value="Genomic_DNA"/>
</dbReference>
<evidence type="ECO:0000256" key="2">
    <source>
        <dbReference type="ARBA" id="ARBA00022900"/>
    </source>
</evidence>
<dbReference type="InterPro" id="IPR042185">
    <property type="entry name" value="Serpin_sf_2"/>
</dbReference>
<dbReference type="PANTHER" id="PTHR11461">
    <property type="entry name" value="SERINE PROTEASE INHIBITOR, SERPIN"/>
    <property type="match status" value="1"/>
</dbReference>
<dbReference type="OrthoDB" id="6488090at2759"/>
<dbReference type="InterPro" id="IPR036186">
    <property type="entry name" value="Serpin_sf"/>
</dbReference>
<reference evidence="5" key="1">
    <citation type="submission" date="2020-08" db="EMBL/GenBank/DDBJ databases">
        <title>Multicomponent nature underlies the extraordinary mechanical properties of spider dragline silk.</title>
        <authorList>
            <person name="Kono N."/>
            <person name="Nakamura H."/>
            <person name="Mori M."/>
            <person name="Yoshida Y."/>
            <person name="Ohtoshi R."/>
            <person name="Malay A.D."/>
            <person name="Moran D.A.P."/>
            <person name="Tomita M."/>
            <person name="Numata K."/>
            <person name="Arakawa K."/>
        </authorList>
    </citation>
    <scope>NUCLEOTIDE SEQUENCE</scope>
</reference>
<name>A0A8X6IYM2_NEPPI</name>
<evidence type="ECO:0000259" key="4">
    <source>
        <dbReference type="SMART" id="SM00093"/>
    </source>
</evidence>
<keyword evidence="1" id="KW-0646">Protease inhibitor</keyword>
<dbReference type="Gene3D" id="2.30.39.10">
    <property type="entry name" value="Alpha-1-antitrypsin, domain 1"/>
    <property type="match status" value="1"/>
</dbReference>
<dbReference type="Gene3D" id="3.30.497.10">
    <property type="entry name" value="Antithrombin, subunit I, domain 2"/>
    <property type="match status" value="1"/>
</dbReference>
<dbReference type="Proteomes" id="UP000887013">
    <property type="component" value="Unassembled WGS sequence"/>
</dbReference>
<dbReference type="Pfam" id="PF00079">
    <property type="entry name" value="Serpin"/>
    <property type="match status" value="1"/>
</dbReference>
<dbReference type="InterPro" id="IPR042178">
    <property type="entry name" value="Serpin_sf_1"/>
</dbReference>
<keyword evidence="6" id="KW-1185">Reference proteome</keyword>
<gene>
    <name evidence="5" type="primary">Serpinb10</name>
    <name evidence="5" type="ORF">NPIL_377501</name>
</gene>
<dbReference type="SUPFAM" id="SSF56574">
    <property type="entry name" value="Serpins"/>
    <property type="match status" value="1"/>
</dbReference>
<comment type="similarity">
    <text evidence="3">Belongs to the serpin family.</text>
</comment>
<comment type="caution">
    <text evidence="5">The sequence shown here is derived from an EMBL/GenBank/DDBJ whole genome shotgun (WGS) entry which is preliminary data.</text>
</comment>